<dbReference type="PANTHER" id="PTHR43167:SF1">
    <property type="entry name" value="PUTATIVE (AFU_ORTHOLOGUE AFUA_6G01830)-RELATED"/>
    <property type="match status" value="1"/>
</dbReference>
<protein>
    <submittedName>
        <fullName evidence="1">Class I SAM-dependent methyltransferase</fullName>
    </submittedName>
</protein>
<organism evidence="1 2">
    <name type="scientific">Mucilaginibacter achroorhodeus</name>
    <dbReference type="NCBI Taxonomy" id="2599294"/>
    <lineage>
        <taxon>Bacteria</taxon>
        <taxon>Pseudomonadati</taxon>
        <taxon>Bacteroidota</taxon>
        <taxon>Sphingobacteriia</taxon>
        <taxon>Sphingobacteriales</taxon>
        <taxon>Sphingobacteriaceae</taxon>
        <taxon>Mucilaginibacter</taxon>
    </lineage>
</organism>
<dbReference type="AlphaFoldDB" id="A0A563TX60"/>
<keyword evidence="2" id="KW-1185">Reference proteome</keyword>
<dbReference type="GO" id="GO:0032259">
    <property type="term" value="P:methylation"/>
    <property type="evidence" value="ECO:0007669"/>
    <property type="project" value="UniProtKB-KW"/>
</dbReference>
<name>A0A563TX60_9SPHI</name>
<dbReference type="GO" id="GO:0008168">
    <property type="term" value="F:methyltransferase activity"/>
    <property type="evidence" value="ECO:0007669"/>
    <property type="project" value="UniProtKB-KW"/>
</dbReference>
<sequence>MSNITIARDFLLHRFTSKNRHGLHSPFIYKLVDEVIYDKTDKPAYFTIEQERDKLLINDNYITVTDLGAGSHVNNNKQKKVSDITINALKPPRLAKLLYRLAAFVKPKNIIELGTCLGITTLYLKAAAPTARVYTLEGCPQTAGVAKNVFAEAGVNDINVITGNFDDTLPGVLNGEPTLDFVYIDGNHQYDATIRYFNWCLPKVHEGSMLIFDDIYWSNGMKKAWAEIKNHPSVTATVDMFWIGLVFFNPGQAKEHFKIRF</sequence>
<keyword evidence="1" id="KW-0808">Transferase</keyword>
<gene>
    <name evidence="1" type="ORF">FPZ42_18305</name>
</gene>
<dbReference type="EMBL" id="VOEI01000008">
    <property type="protein sequence ID" value="TWR23958.1"/>
    <property type="molecule type" value="Genomic_DNA"/>
</dbReference>
<reference evidence="1 2" key="1">
    <citation type="submission" date="2019-07" db="EMBL/GenBank/DDBJ databases">
        <authorList>
            <person name="Kim J."/>
        </authorList>
    </citation>
    <scope>NUCLEOTIDE SEQUENCE [LARGE SCALE GENOMIC DNA]</scope>
    <source>
        <strain evidence="1 2">MJ1a</strain>
    </source>
</reference>
<dbReference type="RefSeq" id="WP_146273314.1">
    <property type="nucleotide sequence ID" value="NZ_VOEI01000008.1"/>
</dbReference>
<dbReference type="InterPro" id="IPR029063">
    <property type="entry name" value="SAM-dependent_MTases_sf"/>
</dbReference>
<proteinExistence type="predicted"/>
<dbReference type="Proteomes" id="UP000318010">
    <property type="component" value="Unassembled WGS sequence"/>
</dbReference>
<accession>A0A563TX60</accession>
<comment type="caution">
    <text evidence="1">The sequence shown here is derived from an EMBL/GenBank/DDBJ whole genome shotgun (WGS) entry which is preliminary data.</text>
</comment>
<keyword evidence="1" id="KW-0489">Methyltransferase</keyword>
<dbReference type="PANTHER" id="PTHR43167">
    <property type="entry name" value="PUTATIVE (AFU_ORTHOLOGUE AFUA_6G01830)-RELATED"/>
    <property type="match status" value="1"/>
</dbReference>
<dbReference type="SUPFAM" id="SSF53335">
    <property type="entry name" value="S-adenosyl-L-methionine-dependent methyltransferases"/>
    <property type="match status" value="1"/>
</dbReference>
<dbReference type="Pfam" id="PF13578">
    <property type="entry name" value="Methyltransf_24"/>
    <property type="match status" value="1"/>
</dbReference>
<dbReference type="Gene3D" id="3.40.50.150">
    <property type="entry name" value="Vaccinia Virus protein VP39"/>
    <property type="match status" value="1"/>
</dbReference>
<evidence type="ECO:0000313" key="2">
    <source>
        <dbReference type="Proteomes" id="UP000318010"/>
    </source>
</evidence>
<dbReference type="OrthoDB" id="5464618at2"/>
<evidence type="ECO:0000313" key="1">
    <source>
        <dbReference type="EMBL" id="TWR23958.1"/>
    </source>
</evidence>